<dbReference type="GO" id="GO:0005615">
    <property type="term" value="C:extracellular space"/>
    <property type="evidence" value="ECO:0007669"/>
    <property type="project" value="TreeGrafter"/>
</dbReference>
<dbReference type="SUPFAM" id="SSF53187">
    <property type="entry name" value="Zn-dependent exopeptidases"/>
    <property type="match status" value="4"/>
</dbReference>
<evidence type="ECO:0000256" key="1">
    <source>
        <dbReference type="ARBA" id="ARBA00001947"/>
    </source>
</evidence>
<evidence type="ECO:0000256" key="2">
    <source>
        <dbReference type="ARBA" id="ARBA00005988"/>
    </source>
</evidence>
<dbReference type="GO" id="GO:0006518">
    <property type="term" value="P:peptide metabolic process"/>
    <property type="evidence" value="ECO:0007669"/>
    <property type="project" value="TreeGrafter"/>
</dbReference>
<feature type="chain" id="PRO_5041974056" evidence="12">
    <location>
        <begin position="20"/>
        <end position="2222"/>
    </location>
</feature>
<feature type="transmembrane region" description="Helical" evidence="11">
    <location>
        <begin position="1583"/>
        <end position="1607"/>
    </location>
</feature>
<evidence type="ECO:0000256" key="7">
    <source>
        <dbReference type="ARBA" id="ARBA00022833"/>
    </source>
</evidence>
<dbReference type="PROSITE" id="PS00133">
    <property type="entry name" value="CARBOXYPEPT_ZN_2"/>
    <property type="match status" value="1"/>
</dbReference>
<keyword evidence="15" id="KW-1185">Reference proteome</keyword>
<dbReference type="PRINTS" id="PR00765">
    <property type="entry name" value="CRBOXYPTASEA"/>
</dbReference>
<dbReference type="GO" id="GO:0004181">
    <property type="term" value="F:metallocarboxypeptidase activity"/>
    <property type="evidence" value="ECO:0007669"/>
    <property type="project" value="InterPro"/>
</dbReference>
<dbReference type="CDD" id="cd11308">
    <property type="entry name" value="Peptidase_M14NE-CP-C_like"/>
    <property type="match status" value="3"/>
</dbReference>
<dbReference type="CDD" id="cd03868">
    <property type="entry name" value="M14_CPD_I"/>
    <property type="match status" value="1"/>
</dbReference>
<sequence length="2222" mass="247552">MNLLIVSLSVCQLSLLCWCMPASDSVQAPADESFLNGHKYMSHDELSNFLLDLETKYPHLAQRHSIGKSVEGRDLWALELRSNIGAERPLGQPMVKLVANMHGDETVGRELLIFLAQYLLNNYGKVPRLTRMLNRTDIFLMPSMNPDGYTRSQEGHCESLANWVGRENANGVDLNRDFPDQFTSADKRAEDCQKETQALMKWIVSEPFVLSANLHGGAIVASYPFDDTPYPQDGGSKVESASPDDQVFKYLSLEYAKSNPQMSNGKACKGDDFPHGITNGAYWYNVDGGMQDFNYVRSNCFEITFELSCCKYPKVSELSSYWTNNRDSLLRYLELAHMGIKGSVVDNNNNPIPSADIVVRNVRKNVTTSTRGEFWRLLTPGTYTVFASAYGYQPSQPLSVIVTNADEPIIVNFTLHSSGNPGPGKSGDLVSNVRLQMDSEGFMTDTVFTHHNYSEMVHWMRFLSRTYPKITRLYSIGKSVRGHELYVLEISDNPGIHEPGEPEFKYVANMHGNEVVGREMLLLLAKYLCEQYGSDKRITELVDTTRIHLLPSMNPDGYEESREGDKTSSVGRANSHGMDLNRNFPDQYRETEHNKVQEPETQAVMQWISSYPFVLSANLHNGALVANYPFDDTKNGRKGANPSPDDAVFKRLAHTYANAHPTMSLGEPCGNDPSLLNERFPGGITNGAEWYVVPGGMQDYNYLHSNCFEITIEMGCDKFPNHTEIRKLWQEHRSPLILYMEQVHTGVAGFVRSTTGNGLKKAEIRVNGIDHVITTAEDGDYWRLLLPGKYTITASMHGYESQTQTIEVPDTGATTYIPPKPASLNFTLLRDDLLEWSSSHDFDLKENVLNMYSLHTLEDIKKNVHSMEEKHSQLIEVVDGIATESALHYKISDEIGAPEENKFHILLIGGLWGAESVGVEIIPRLTHHLVAAYNANDTNVVHILKNAVIHMLILSDQLPQKSLDCELSTYPSGGIGQLIASPGVGKTDAENELKANIMNLLKSEPLNLIISLEGGGLRLRHSTQSDDVLRDALIMLEKHYEHSSASSYMPRECEPAPGVSHVPQDNMEDLRQRMVDNVYAKTGKPMLSIQASCCRHATPATIPKLWKNNLDSLVRLLSASVQGVRGQILFENGEPVRGAILHIKDSNYEIPASPNMAYFKTILATGSYVLQVPAAYGAKEVPINVDENSLSQVTLKAAQVTSNPSAYHTIQDVKHILGELNNRYPKISRLYSLGDTLGDHMLQVPALEIGKQSRDPFTASPPSIAFIGGFHSNEGISTEILIQFIQHLLRNYGKDQRLTSYVESLKIHIIPNVNPDSSKESEKINVDTDFPVYEKDKQPQLSVTKHLISLLETEAPILALAIRAGSMHISIPFSNTQQHSSYSISDSNPFATPDDKIFRLIGEHYTALHETMSNGVPHCSKSPTDIFEKGVTNAGQWRPRSGSFMDFAYQRSGVMAMEIYVDCRLLPDQAPILETWLSHMNSILYLLDVVNGTGAPGFSGYIADDNSRPVEKARLKLDGKPFSVVSGKNGAYWRLTNEGEHTVTVEADGYHPVTKLITISSPHQVRVMFHLARDDSVMGMPRLIFVMFAGLVCLLFVICGVGCCYLYQRRSSRRRDDSYSFSMLSQRAENFDSMKEIDMFSTPVLNELRTRPYHDEDSSSEEDDSINGEDDIVVGVVQRFIPTKDLPEVASRIKKVKDMVDESLRITDESRRQALNNTTVSFCQNCGCTSRFNQSSFLGPADTNLNPTLIDLHNSFELFLNNQRQQFLLMIQQLSTAMDVSSTAPMDSISENRQSTAVECNSSDETLTTKDGSKSGKRAITNFGAKVTANDVSRNERPTSAMPTGKDAVLACDEARGESLEKGNFLLPKVPGNSKTTGNAKTYVSKGDSKHSGKLNLNESSKHPNSANTHCDPSFSDYEDITFRPVRKSSFAKFRNSFYGDQQTNFDSEPEFDRKMLECSISLVNISPHPKIDQKRNNGGGKRGLKDSITPSKPEVSQCLSNNPTGGVIISEPINPVIRTRIGRTVSKPQEYWLINKPHTAVVEKISGTKLGMKEPKKSGALASKQSTKKAKVAAVRGKQSQERSVSASKGGTKARKDHKIQEINASLHLSNATERVASINQVDDLFSKKKKKKNTSEKTTTRRKSTVGRKEEPVGGEENDENTKGDFKAKRKNQSKLVTNNTQHKRQKLMTKVTRQSSTDSMEPDYECYFVDFQADSLSET</sequence>
<dbReference type="Gene3D" id="3.40.630.10">
    <property type="entry name" value="Zn peptidases"/>
    <property type="match status" value="5"/>
</dbReference>
<evidence type="ECO:0000256" key="8">
    <source>
        <dbReference type="ARBA" id="ARBA00023180"/>
    </source>
</evidence>
<feature type="domain" description="Peptidase M14" evidence="13">
    <location>
        <begin position="449"/>
        <end position="743"/>
    </location>
</feature>
<comment type="similarity">
    <text evidence="2 9">Belongs to the peptidase M14 family.</text>
</comment>
<keyword evidence="12" id="KW-0732">Signal</keyword>
<dbReference type="InterPro" id="IPR057247">
    <property type="entry name" value="CARBOXYPEPT_ZN_2"/>
</dbReference>
<dbReference type="Gene3D" id="2.60.40.1120">
    <property type="entry name" value="Carboxypeptidase-like, regulatory domain"/>
    <property type="match status" value="3"/>
</dbReference>
<dbReference type="Pfam" id="PF00246">
    <property type="entry name" value="Peptidase_M14"/>
    <property type="match status" value="4"/>
</dbReference>
<evidence type="ECO:0000256" key="9">
    <source>
        <dbReference type="PROSITE-ProRule" id="PRU01379"/>
    </source>
</evidence>
<feature type="domain" description="Peptidase M14" evidence="13">
    <location>
        <begin position="39"/>
        <end position="336"/>
    </location>
</feature>
<dbReference type="PANTHER" id="PTHR11532:SF62">
    <property type="entry name" value="CARBOXYPEPTIDASE D"/>
    <property type="match status" value="1"/>
</dbReference>
<evidence type="ECO:0000256" key="5">
    <source>
        <dbReference type="ARBA" id="ARBA00022723"/>
    </source>
</evidence>
<dbReference type="SMART" id="SM00631">
    <property type="entry name" value="Zn_pept"/>
    <property type="match status" value="3"/>
</dbReference>
<keyword evidence="7" id="KW-0862">Zinc</keyword>
<gene>
    <name evidence="14" type="ORF">KUF71_025681</name>
</gene>
<proteinExistence type="inferred from homology"/>
<evidence type="ECO:0000256" key="11">
    <source>
        <dbReference type="SAM" id="Phobius"/>
    </source>
</evidence>
<keyword evidence="3 14" id="KW-0121">Carboxypeptidase</keyword>
<evidence type="ECO:0000259" key="13">
    <source>
        <dbReference type="PROSITE" id="PS52035"/>
    </source>
</evidence>
<feature type="active site" description="Proton donor/acceptor" evidence="9">
    <location>
        <position position="306"/>
    </location>
</feature>
<evidence type="ECO:0000256" key="6">
    <source>
        <dbReference type="ARBA" id="ARBA00022801"/>
    </source>
</evidence>
<organism evidence="14 15">
    <name type="scientific">Frankliniella fusca</name>
    <dbReference type="NCBI Taxonomy" id="407009"/>
    <lineage>
        <taxon>Eukaryota</taxon>
        <taxon>Metazoa</taxon>
        <taxon>Ecdysozoa</taxon>
        <taxon>Arthropoda</taxon>
        <taxon>Hexapoda</taxon>
        <taxon>Insecta</taxon>
        <taxon>Pterygota</taxon>
        <taxon>Neoptera</taxon>
        <taxon>Paraneoptera</taxon>
        <taxon>Thysanoptera</taxon>
        <taxon>Terebrantia</taxon>
        <taxon>Thripoidea</taxon>
        <taxon>Thripidae</taxon>
        <taxon>Frankliniella</taxon>
    </lineage>
</organism>
<feature type="signal peptide" evidence="12">
    <location>
        <begin position="1"/>
        <end position="19"/>
    </location>
</feature>
<reference evidence="14" key="2">
    <citation type="journal article" date="2023" name="BMC Genomics">
        <title>Pest status, molecular evolution, and epigenetic factors derived from the genome assembly of Frankliniella fusca, a thysanopteran phytovirus vector.</title>
        <authorList>
            <person name="Catto M.A."/>
            <person name="Labadie P.E."/>
            <person name="Jacobson A.L."/>
            <person name="Kennedy G.G."/>
            <person name="Srinivasan R."/>
            <person name="Hunt B.G."/>
        </authorList>
    </citation>
    <scope>NUCLEOTIDE SEQUENCE</scope>
    <source>
        <strain evidence="14">PL_HMW_Pooled</strain>
    </source>
</reference>
<dbReference type="InterPro" id="IPR008969">
    <property type="entry name" value="CarboxyPept-like_regulatory"/>
</dbReference>
<evidence type="ECO:0000256" key="3">
    <source>
        <dbReference type="ARBA" id="ARBA00022645"/>
    </source>
</evidence>
<evidence type="ECO:0000256" key="10">
    <source>
        <dbReference type="SAM" id="MobiDB-lite"/>
    </source>
</evidence>
<evidence type="ECO:0000313" key="14">
    <source>
        <dbReference type="EMBL" id="KAK3916566.1"/>
    </source>
</evidence>
<feature type="region of interest" description="Disordered" evidence="10">
    <location>
        <begin position="1864"/>
        <end position="1914"/>
    </location>
</feature>
<dbReference type="Proteomes" id="UP001219518">
    <property type="component" value="Unassembled WGS sequence"/>
</dbReference>
<keyword evidence="11" id="KW-0812">Transmembrane</keyword>
<dbReference type="PROSITE" id="PS00132">
    <property type="entry name" value="CARBOXYPEPT_ZN_1"/>
    <property type="match status" value="3"/>
</dbReference>
<dbReference type="InterPro" id="IPR050753">
    <property type="entry name" value="Peptidase_M14_domain"/>
</dbReference>
<comment type="caution">
    <text evidence="14">The sequence shown here is derived from an EMBL/GenBank/DDBJ whole genome shotgun (WGS) entry which is preliminary data.</text>
</comment>
<reference evidence="14" key="1">
    <citation type="submission" date="2021-07" db="EMBL/GenBank/DDBJ databases">
        <authorList>
            <person name="Catto M.A."/>
            <person name="Jacobson A."/>
            <person name="Kennedy G."/>
            <person name="Labadie P."/>
            <person name="Hunt B.G."/>
            <person name="Srinivasan R."/>
        </authorList>
    </citation>
    <scope>NUCLEOTIDE SEQUENCE</scope>
    <source>
        <strain evidence="14">PL_HMW_Pooled</strain>
        <tissue evidence="14">Head</tissue>
    </source>
</reference>
<dbReference type="FunFam" id="3.40.630.10:FF:000020">
    <property type="entry name" value="Carboxypeptidase D"/>
    <property type="match status" value="2"/>
</dbReference>
<keyword evidence="6" id="KW-0378">Hydrolase</keyword>
<dbReference type="InterPro" id="IPR057246">
    <property type="entry name" value="CARBOXYPEPT_ZN_1"/>
</dbReference>
<dbReference type="PROSITE" id="PS52035">
    <property type="entry name" value="PEPTIDASE_M14"/>
    <property type="match status" value="3"/>
</dbReference>
<dbReference type="EMBL" id="JAHWGI010000542">
    <property type="protein sequence ID" value="KAK3916566.1"/>
    <property type="molecule type" value="Genomic_DNA"/>
</dbReference>
<protein>
    <submittedName>
        <fullName evidence="14">Carboxypeptidase D</fullName>
    </submittedName>
</protein>
<dbReference type="Pfam" id="PF13620">
    <property type="entry name" value="CarboxypepD_reg"/>
    <property type="match status" value="3"/>
</dbReference>
<feature type="domain" description="Peptidase M14" evidence="13">
    <location>
        <begin position="1206"/>
        <end position="1490"/>
    </location>
</feature>
<dbReference type="CDD" id="cd03858">
    <property type="entry name" value="M14_CP_N-E_like"/>
    <property type="match status" value="1"/>
</dbReference>
<feature type="region of interest" description="Disordered" evidence="10">
    <location>
        <begin position="552"/>
        <end position="581"/>
    </location>
</feature>
<dbReference type="GO" id="GO:0008270">
    <property type="term" value="F:zinc ion binding"/>
    <property type="evidence" value="ECO:0007669"/>
    <property type="project" value="InterPro"/>
</dbReference>
<dbReference type="InterPro" id="IPR000834">
    <property type="entry name" value="Peptidase_M14"/>
</dbReference>
<keyword evidence="4" id="KW-0645">Protease</keyword>
<feature type="region of interest" description="Disordered" evidence="10">
    <location>
        <begin position="1968"/>
        <end position="2004"/>
    </location>
</feature>
<feature type="compositionally biased region" description="Polar residues" evidence="10">
    <location>
        <begin position="1873"/>
        <end position="1882"/>
    </location>
</feature>
<evidence type="ECO:0000313" key="15">
    <source>
        <dbReference type="Proteomes" id="UP001219518"/>
    </source>
</evidence>
<accession>A0AAE1LE01</accession>
<name>A0AAE1LE01_9NEOP</name>
<evidence type="ECO:0000256" key="12">
    <source>
        <dbReference type="SAM" id="SignalP"/>
    </source>
</evidence>
<keyword evidence="5" id="KW-0479">Metal-binding</keyword>
<keyword evidence="11" id="KW-0472">Membrane</keyword>
<dbReference type="GO" id="GO:0016485">
    <property type="term" value="P:protein processing"/>
    <property type="evidence" value="ECO:0007669"/>
    <property type="project" value="TreeGrafter"/>
</dbReference>
<feature type="compositionally biased region" description="Polar residues" evidence="10">
    <location>
        <begin position="1895"/>
        <end position="1911"/>
    </location>
</feature>
<comment type="cofactor">
    <cofactor evidence="1">
        <name>Zn(2+)</name>
        <dbReference type="ChEBI" id="CHEBI:29105"/>
    </cofactor>
</comment>
<feature type="active site" description="Proton donor/acceptor" evidence="9">
    <location>
        <position position="713"/>
    </location>
</feature>
<keyword evidence="8" id="KW-0325">Glycoprotein</keyword>
<evidence type="ECO:0000256" key="4">
    <source>
        <dbReference type="ARBA" id="ARBA00022670"/>
    </source>
</evidence>
<comment type="caution">
    <text evidence="9">Lacks conserved residue(s) required for the propagation of feature annotation.</text>
</comment>
<dbReference type="PANTHER" id="PTHR11532">
    <property type="entry name" value="PROTEASE M14 CARBOXYPEPTIDASE"/>
    <property type="match status" value="1"/>
</dbReference>
<feature type="region of interest" description="Disordered" evidence="10">
    <location>
        <begin position="2053"/>
        <end position="2099"/>
    </location>
</feature>
<feature type="region of interest" description="Disordered" evidence="10">
    <location>
        <begin position="2130"/>
        <end position="2202"/>
    </location>
</feature>
<keyword evidence="11" id="KW-1133">Transmembrane helix</keyword>
<dbReference type="SUPFAM" id="SSF49464">
    <property type="entry name" value="Carboxypeptidase regulatory domain-like"/>
    <property type="match status" value="3"/>
</dbReference>